<reference evidence="3 4" key="1">
    <citation type="submission" date="2024-08" db="EMBL/GenBank/DDBJ databases">
        <authorList>
            <person name="Lu H."/>
        </authorList>
    </citation>
    <scope>NUCLEOTIDE SEQUENCE [LARGE SCALE GENOMIC DNA]</scope>
    <source>
        <strain evidence="3 4">BYS87W</strain>
    </source>
</reference>
<evidence type="ECO:0000256" key="1">
    <source>
        <dbReference type="SAM" id="SignalP"/>
    </source>
</evidence>
<comment type="caution">
    <text evidence="3">The sequence shown here is derived from an EMBL/GenBank/DDBJ whole genome shotgun (WGS) entry which is preliminary data.</text>
</comment>
<dbReference type="InterPro" id="IPR024361">
    <property type="entry name" value="BACON"/>
</dbReference>
<dbReference type="InterPro" id="IPR013783">
    <property type="entry name" value="Ig-like_fold"/>
</dbReference>
<dbReference type="Proteomes" id="UP001606303">
    <property type="component" value="Unassembled WGS sequence"/>
</dbReference>
<protein>
    <recommendedName>
        <fullName evidence="2">BACON domain-containing protein</fullName>
    </recommendedName>
</protein>
<dbReference type="Gene3D" id="2.130.10.10">
    <property type="entry name" value="YVTN repeat-like/Quinoprotein amine dehydrogenase"/>
    <property type="match status" value="1"/>
</dbReference>
<proteinExistence type="predicted"/>
<evidence type="ECO:0000259" key="2">
    <source>
        <dbReference type="Pfam" id="PF19190"/>
    </source>
</evidence>
<feature type="domain" description="BACON" evidence="2">
    <location>
        <begin position="471"/>
        <end position="536"/>
    </location>
</feature>
<feature type="chain" id="PRO_5046637908" description="BACON domain-containing protein" evidence="1">
    <location>
        <begin position="18"/>
        <end position="863"/>
    </location>
</feature>
<name>A0ABW7H209_9BURK</name>
<organism evidence="3 4">
    <name type="scientific">Pelomonas baiyunensis</name>
    <dbReference type="NCBI Taxonomy" id="3299026"/>
    <lineage>
        <taxon>Bacteria</taxon>
        <taxon>Pseudomonadati</taxon>
        <taxon>Pseudomonadota</taxon>
        <taxon>Betaproteobacteria</taxon>
        <taxon>Burkholderiales</taxon>
        <taxon>Sphaerotilaceae</taxon>
        <taxon>Roseateles</taxon>
    </lineage>
</organism>
<accession>A0ABW7H209</accession>
<evidence type="ECO:0000313" key="3">
    <source>
        <dbReference type="EMBL" id="MFG6468259.1"/>
    </source>
</evidence>
<dbReference type="InterPro" id="IPR015943">
    <property type="entry name" value="WD40/YVTN_repeat-like_dom_sf"/>
</dbReference>
<gene>
    <name evidence="3" type="ORF">ACG01O_16650</name>
</gene>
<feature type="signal peptide" evidence="1">
    <location>
        <begin position="1"/>
        <end position="17"/>
    </location>
</feature>
<keyword evidence="4" id="KW-1185">Reference proteome</keyword>
<dbReference type="Pfam" id="PF19190">
    <property type="entry name" value="BACON_2"/>
    <property type="match status" value="1"/>
</dbReference>
<dbReference type="RefSeq" id="WP_394386290.1">
    <property type="nucleotide sequence ID" value="NZ_JBIGIB010000004.1"/>
</dbReference>
<dbReference type="Gene3D" id="2.60.40.10">
    <property type="entry name" value="Immunoglobulins"/>
    <property type="match status" value="1"/>
</dbReference>
<dbReference type="PROSITE" id="PS51257">
    <property type="entry name" value="PROKAR_LIPOPROTEIN"/>
    <property type="match status" value="1"/>
</dbReference>
<dbReference type="EMBL" id="JBIGIB010000004">
    <property type="protein sequence ID" value="MFG6468259.1"/>
    <property type="molecule type" value="Genomic_DNA"/>
</dbReference>
<dbReference type="SUPFAM" id="SSF50969">
    <property type="entry name" value="YVTN repeat-like/Quinoprotein amine dehydrogenase"/>
    <property type="match status" value="1"/>
</dbReference>
<evidence type="ECO:0000313" key="4">
    <source>
        <dbReference type="Proteomes" id="UP001606303"/>
    </source>
</evidence>
<keyword evidence="1" id="KW-0732">Signal</keyword>
<sequence>MRSILAMLGALALTALLSGCGGGGGGSTGGGGSGGGAASALTFSPTTATANVAAGASATLTLRATATDPSQFTGAIYAFIVDPQQVLTPAVSLTAVNANTQSVTLHTSPSLSQGRYQGTFQVQLCKDSGCAVQIPGSPVPLPYDINVTPGPLSASPATTTTSTVHRGGQLNTTVSINVKGGGATWTATTTTPWLKITSGSGTGNGSFSVGYTTPALAQGSYTGSVLVTSSDGQTASVPFSLAVLPAAFTLTSGVPSFAAVNGAPIAAQPLGFAIDNDVPTPWTAAVSQPWLVATPLSGTTPSTLTLQPNPSVGALASGRYSANVVLSSAGLADKTVTTNLTLTAPLLSAPATALTLGGAKGRDMVSGQSTTLTLNTGTNSWPFALSSLPAWLRSPTAIGTVSGSGATVTLAPVIGAVTPGSVSTTVNVTATVNGDRATWPLTVNLNADQRRLLPSQWGVGLTASTAGNVLSRTLTVTDNYGAALAWTATSDQRWLAVTPNGTTAATGAPSSLTLSADAASLPANTMSYATVTIATGTAGVASATVRVGLWKGSSVSAIQKLPLNYSHLVGDPIRPYVYLHNGGSTLDVYHLHTAQKVATLSGMGAALGAMTVSADGNWLYALDTANKSMSVIQLSNNSKVASWPLTYPVTSFSTVLAIRPNGVDVVLVGDGTAYANGRSVGGNTGISGLMAASADGTRVFTQGVGGAPSTTYAFEVDYTDMSGGAFMVTRRATGSTNVYDRDVAVSPDGSRLYLGDGPPYECTSVDPTTMRYIGGLPGNQNLYVNNIKVASDGRVVCLGTNYTDDKNYVEIHAVDGTLLKTLTFSSTNYSNGAKNGRMALSPDGLMAVVQTGDPATVFIPIGP</sequence>
<dbReference type="InterPro" id="IPR011044">
    <property type="entry name" value="Quino_amine_DH_bsu"/>
</dbReference>